<dbReference type="OrthoDB" id="9816564at2"/>
<dbReference type="RefSeq" id="WP_127085768.1">
    <property type="nucleotide sequence ID" value="NZ_RSCL01000025.1"/>
</dbReference>
<evidence type="ECO:0000313" key="2">
    <source>
        <dbReference type="Proteomes" id="UP000271624"/>
    </source>
</evidence>
<reference evidence="1" key="1">
    <citation type="submission" date="2018-12" db="EMBL/GenBank/DDBJ databases">
        <authorList>
            <person name="Will S."/>
            <person name="Neumann-Schaal M."/>
            <person name="Henke P."/>
        </authorList>
    </citation>
    <scope>NUCLEOTIDE SEQUENCE</scope>
    <source>
        <strain evidence="1">PCC 7102</strain>
    </source>
</reference>
<comment type="caution">
    <text evidence="1">The sequence shown here is derived from an EMBL/GenBank/DDBJ whole genome shotgun (WGS) entry which is preliminary data.</text>
</comment>
<protein>
    <submittedName>
        <fullName evidence="1">Uncharacterized protein</fullName>
    </submittedName>
</protein>
<accession>A0A433V2C2</accession>
<dbReference type="AlphaFoldDB" id="A0A433V2C2"/>
<sequence length="481" mass="55342">MIQKVDAFNIKPTIQANPNRYEQLIADNKELPLQFREQLTQASRLTRLQSKQTDLHKQVIWDTGANVIAPVLFGFVNWCLAEAQKKGIKRLYFVARDGQILNKIAQVICRNWGYDIDCRYFYGSRQAWHAPALQEIGEAELQWILDGTTFLSVNSVCERVNIKPEQIKEVLIRCGFAESEWNTNLNKEERNQLRQVFVEKQVVDLILATAATYREKAIAYFRQEQLDDGLPFAIVDIGWVGRAQRSFSSLLISAGIYPEKGVQGFYFALEKKRKALESDNLSAFYNIDKPSREHISHYRHVFELFVTADHGGTMGYEQQDNQYVPVLRYPKNQAAIDWGLYLLQDAVVEFAEQFTTNINRDDFSPELFVPVADILIESFIYHPSPLEAKVFGSFLNADDQGEKVLYELAPAYNLVSCLKLLLFGKQPFKGIWFPASLARSNFIYQLILSSSLLKFTHHTRVFIGRFKHLMRVSKPQSIQTS</sequence>
<proteinExistence type="predicted"/>
<evidence type="ECO:0000313" key="1">
    <source>
        <dbReference type="EMBL" id="RUT00241.1"/>
    </source>
</evidence>
<keyword evidence="2" id="KW-1185">Reference proteome</keyword>
<organism evidence="1 2">
    <name type="scientific">Dulcicalothrix desertica PCC 7102</name>
    <dbReference type="NCBI Taxonomy" id="232991"/>
    <lineage>
        <taxon>Bacteria</taxon>
        <taxon>Bacillati</taxon>
        <taxon>Cyanobacteriota</taxon>
        <taxon>Cyanophyceae</taxon>
        <taxon>Nostocales</taxon>
        <taxon>Calotrichaceae</taxon>
        <taxon>Dulcicalothrix</taxon>
    </lineage>
</organism>
<name>A0A433V2C2_9CYAN</name>
<gene>
    <name evidence="1" type="ORF">DSM106972_076890</name>
</gene>
<dbReference type="EMBL" id="RSCL01000025">
    <property type="protein sequence ID" value="RUT00241.1"/>
    <property type="molecule type" value="Genomic_DNA"/>
</dbReference>
<reference evidence="1" key="2">
    <citation type="journal article" date="2019" name="Genome Biol. Evol.">
        <title>Day and night: Metabolic profiles and evolutionary relationships of six axenic non-marine cyanobacteria.</title>
        <authorList>
            <person name="Will S.E."/>
            <person name="Henke P."/>
            <person name="Boedeker C."/>
            <person name="Huang S."/>
            <person name="Brinkmann H."/>
            <person name="Rohde M."/>
            <person name="Jarek M."/>
            <person name="Friedl T."/>
            <person name="Seufert S."/>
            <person name="Schumacher M."/>
            <person name="Overmann J."/>
            <person name="Neumann-Schaal M."/>
            <person name="Petersen J."/>
        </authorList>
    </citation>
    <scope>NUCLEOTIDE SEQUENCE [LARGE SCALE GENOMIC DNA]</scope>
    <source>
        <strain evidence="1">PCC 7102</strain>
    </source>
</reference>
<dbReference type="Proteomes" id="UP000271624">
    <property type="component" value="Unassembled WGS sequence"/>
</dbReference>